<feature type="compositionally biased region" description="Basic and acidic residues" evidence="1">
    <location>
        <begin position="1"/>
        <end position="18"/>
    </location>
</feature>
<sequence>MEEIQRRTKRRKIEERQNRAKAPRICVEEHAYACYINSSPRLSNSVTLRRGNQAHPLHAYAWISRAHIPRH</sequence>
<protein>
    <submittedName>
        <fullName evidence="2">Uncharacterized protein</fullName>
    </submittedName>
</protein>
<keyword evidence="3" id="KW-1185">Reference proteome</keyword>
<feature type="region of interest" description="Disordered" evidence="1">
    <location>
        <begin position="1"/>
        <end position="20"/>
    </location>
</feature>
<organism evidence="2 3">
    <name type="scientific">Stylosanthes scabra</name>
    <dbReference type="NCBI Taxonomy" id="79078"/>
    <lineage>
        <taxon>Eukaryota</taxon>
        <taxon>Viridiplantae</taxon>
        <taxon>Streptophyta</taxon>
        <taxon>Embryophyta</taxon>
        <taxon>Tracheophyta</taxon>
        <taxon>Spermatophyta</taxon>
        <taxon>Magnoliopsida</taxon>
        <taxon>eudicotyledons</taxon>
        <taxon>Gunneridae</taxon>
        <taxon>Pentapetalae</taxon>
        <taxon>rosids</taxon>
        <taxon>fabids</taxon>
        <taxon>Fabales</taxon>
        <taxon>Fabaceae</taxon>
        <taxon>Papilionoideae</taxon>
        <taxon>50 kb inversion clade</taxon>
        <taxon>dalbergioids sensu lato</taxon>
        <taxon>Dalbergieae</taxon>
        <taxon>Pterocarpus clade</taxon>
        <taxon>Stylosanthes</taxon>
    </lineage>
</organism>
<evidence type="ECO:0000313" key="2">
    <source>
        <dbReference type="EMBL" id="MED6140375.1"/>
    </source>
</evidence>
<reference evidence="2 3" key="1">
    <citation type="journal article" date="2023" name="Plants (Basel)">
        <title>Bridging the Gap: Combining Genomics and Transcriptomics Approaches to Understand Stylosanthes scabra, an Orphan Legume from the Brazilian Caatinga.</title>
        <authorList>
            <person name="Ferreira-Neto J.R.C."/>
            <person name="da Silva M.D."/>
            <person name="Binneck E."/>
            <person name="de Melo N.F."/>
            <person name="da Silva R.H."/>
            <person name="de Melo A.L.T.M."/>
            <person name="Pandolfi V."/>
            <person name="Bustamante F.O."/>
            <person name="Brasileiro-Vidal A.C."/>
            <person name="Benko-Iseppon A.M."/>
        </authorList>
    </citation>
    <scope>NUCLEOTIDE SEQUENCE [LARGE SCALE GENOMIC DNA]</scope>
    <source>
        <tissue evidence="2">Leaves</tissue>
    </source>
</reference>
<comment type="caution">
    <text evidence="2">The sequence shown here is derived from an EMBL/GenBank/DDBJ whole genome shotgun (WGS) entry which is preliminary data.</text>
</comment>
<evidence type="ECO:0000256" key="1">
    <source>
        <dbReference type="SAM" id="MobiDB-lite"/>
    </source>
</evidence>
<dbReference type="EMBL" id="JASCZI010062330">
    <property type="protein sequence ID" value="MED6140375.1"/>
    <property type="molecule type" value="Genomic_DNA"/>
</dbReference>
<dbReference type="Proteomes" id="UP001341840">
    <property type="component" value="Unassembled WGS sequence"/>
</dbReference>
<name>A0ABU6SW97_9FABA</name>
<evidence type="ECO:0000313" key="3">
    <source>
        <dbReference type="Proteomes" id="UP001341840"/>
    </source>
</evidence>
<gene>
    <name evidence="2" type="ORF">PIB30_092536</name>
</gene>
<proteinExistence type="predicted"/>
<feature type="non-terminal residue" evidence="2">
    <location>
        <position position="71"/>
    </location>
</feature>
<accession>A0ABU6SW97</accession>